<dbReference type="InterPro" id="IPR014729">
    <property type="entry name" value="Rossmann-like_a/b/a_fold"/>
</dbReference>
<evidence type="ECO:0000313" key="3">
    <source>
        <dbReference type="EMBL" id="MEE6147368.1"/>
    </source>
</evidence>
<dbReference type="InterPro" id="IPR006016">
    <property type="entry name" value="UspA"/>
</dbReference>
<comment type="similarity">
    <text evidence="1">Belongs to the universal stress protein A family.</text>
</comment>
<dbReference type="Proteomes" id="UP001332931">
    <property type="component" value="Unassembled WGS sequence"/>
</dbReference>
<gene>
    <name evidence="3" type="ORF">VXJ25_05100</name>
</gene>
<protein>
    <submittedName>
        <fullName evidence="3">Universal stress protein</fullName>
    </submittedName>
</protein>
<dbReference type="PANTHER" id="PTHR46268">
    <property type="entry name" value="STRESS RESPONSE PROTEIN NHAX"/>
    <property type="match status" value="1"/>
</dbReference>
<sequence>MADETRVCPSLSELGYDKVFVSLDGSEQQGKVLERAIVTAANNGSELYIGHVIDSSALETTGSFPAELVKEQEQSFRASIAEEVERARQIPSIRGVEVLVKFGRIRETLKDEMIDEIEPDLIICGARGLSSIKYALLGSISTFLVRSARCDTLVIK</sequence>
<dbReference type="CDD" id="cd00293">
    <property type="entry name" value="USP-like"/>
    <property type="match status" value="1"/>
</dbReference>
<reference evidence="3 4" key="1">
    <citation type="submission" date="2024-01" db="EMBL/GenBank/DDBJ databases">
        <title>Description of Olsenella sp. nov., isolated from pig feces.</title>
        <authorList>
            <person name="Chang Y.-H."/>
        </authorList>
    </citation>
    <scope>NUCLEOTIDE SEQUENCE [LARGE SCALE GENOMIC DNA]</scope>
    <source>
        <strain evidence="3 4">YH-ols2223</strain>
    </source>
</reference>
<dbReference type="RefSeq" id="WP_330958133.1">
    <property type="nucleotide sequence ID" value="NZ_JAZGJQ010000004.1"/>
</dbReference>
<dbReference type="PANTHER" id="PTHR46268:SF6">
    <property type="entry name" value="UNIVERSAL STRESS PROTEIN UP12"/>
    <property type="match status" value="1"/>
</dbReference>
<dbReference type="InterPro" id="IPR006015">
    <property type="entry name" value="Universal_stress_UspA"/>
</dbReference>
<proteinExistence type="inferred from homology"/>
<comment type="caution">
    <text evidence="3">The sequence shown here is derived from an EMBL/GenBank/DDBJ whole genome shotgun (WGS) entry which is preliminary data.</text>
</comment>
<keyword evidence="4" id="KW-1185">Reference proteome</keyword>
<evidence type="ECO:0000256" key="1">
    <source>
        <dbReference type="ARBA" id="ARBA00008791"/>
    </source>
</evidence>
<dbReference type="EMBL" id="JAZGJQ010000004">
    <property type="protein sequence ID" value="MEE6147368.1"/>
    <property type="molecule type" value="Genomic_DNA"/>
</dbReference>
<dbReference type="Pfam" id="PF00582">
    <property type="entry name" value="Usp"/>
    <property type="match status" value="1"/>
</dbReference>
<evidence type="ECO:0000259" key="2">
    <source>
        <dbReference type="Pfam" id="PF00582"/>
    </source>
</evidence>
<dbReference type="PRINTS" id="PR01438">
    <property type="entry name" value="UNVRSLSTRESS"/>
</dbReference>
<evidence type="ECO:0000313" key="4">
    <source>
        <dbReference type="Proteomes" id="UP001332931"/>
    </source>
</evidence>
<feature type="domain" description="UspA" evidence="2">
    <location>
        <begin position="16"/>
        <end position="156"/>
    </location>
</feature>
<dbReference type="SUPFAM" id="SSF52402">
    <property type="entry name" value="Adenine nucleotide alpha hydrolases-like"/>
    <property type="match status" value="1"/>
</dbReference>
<dbReference type="Gene3D" id="3.40.50.620">
    <property type="entry name" value="HUPs"/>
    <property type="match status" value="1"/>
</dbReference>
<accession>A0ABU7R9U8</accession>
<organism evidence="3 4">
    <name type="scientific">Olsenella absiana</name>
    <dbReference type="NCBI Taxonomy" id="3115222"/>
    <lineage>
        <taxon>Bacteria</taxon>
        <taxon>Bacillati</taxon>
        <taxon>Actinomycetota</taxon>
        <taxon>Coriobacteriia</taxon>
        <taxon>Coriobacteriales</taxon>
        <taxon>Atopobiaceae</taxon>
        <taxon>Olsenella</taxon>
    </lineage>
</organism>
<name>A0ABU7R9U8_9ACTN</name>